<dbReference type="GO" id="GO:0060261">
    <property type="term" value="P:positive regulation of transcription initiation by RNA polymerase II"/>
    <property type="evidence" value="ECO:0007669"/>
    <property type="project" value="InterPro"/>
</dbReference>
<dbReference type="Proteomes" id="UP000050794">
    <property type="component" value="Unassembled WGS sequence"/>
</dbReference>
<reference evidence="11" key="1">
    <citation type="submission" date="2016-06" db="UniProtKB">
        <authorList>
            <consortium name="WormBaseParasite"/>
        </authorList>
    </citation>
    <scope>IDENTIFICATION</scope>
</reference>
<feature type="compositionally biased region" description="Basic and acidic residues" evidence="7">
    <location>
        <begin position="41"/>
        <end position="56"/>
    </location>
</feature>
<dbReference type="WBParaSite" id="TCNE_0000045701-mRNA-1">
    <property type="protein sequence ID" value="TCNE_0000045701-mRNA-1"/>
    <property type="gene ID" value="TCNE_0000045701"/>
</dbReference>
<gene>
    <name evidence="9" type="ORF">TCNE_LOCUS458</name>
</gene>
<dbReference type="GO" id="GO:0003713">
    <property type="term" value="F:transcription coactivator activity"/>
    <property type="evidence" value="ECO:0007669"/>
    <property type="project" value="InterPro"/>
</dbReference>
<comment type="similarity">
    <text evidence="2">Belongs to the transcriptional coactivator PC4 family.</text>
</comment>
<dbReference type="Pfam" id="PF02229">
    <property type="entry name" value="PC4"/>
    <property type="match status" value="1"/>
</dbReference>
<evidence type="ECO:0000259" key="8">
    <source>
        <dbReference type="Pfam" id="PF02229"/>
    </source>
</evidence>
<dbReference type="EMBL" id="UYWY01000214">
    <property type="protein sequence ID" value="VDM24268.1"/>
    <property type="molecule type" value="Genomic_DNA"/>
</dbReference>
<evidence type="ECO:0000256" key="3">
    <source>
        <dbReference type="ARBA" id="ARBA00023015"/>
    </source>
</evidence>
<proteinExistence type="inferred from homology"/>
<keyword evidence="5" id="KW-0804">Transcription</keyword>
<keyword evidence="10" id="KW-1185">Reference proteome</keyword>
<keyword evidence="4" id="KW-0238">DNA-binding</keyword>
<dbReference type="GO" id="GO:0003677">
    <property type="term" value="F:DNA binding"/>
    <property type="evidence" value="ECO:0007669"/>
    <property type="project" value="UniProtKB-KW"/>
</dbReference>
<evidence type="ECO:0000256" key="2">
    <source>
        <dbReference type="ARBA" id="ARBA00009001"/>
    </source>
</evidence>
<dbReference type="InterPro" id="IPR003173">
    <property type="entry name" value="PC4_C"/>
</dbReference>
<sequence>MSDSDSSFEEKKTKKKASASNPSSKKRKADADQESSSDEGVIDKTPIKKTKEGAKRIKNTDGDEMLELGKMRFVTVRSFKGKALIDIREYYQDKGSGEMKPGRKGISLSREQYENLKALTTEIDEQLRAV</sequence>
<evidence type="ECO:0000313" key="9">
    <source>
        <dbReference type="EMBL" id="VDM24268.1"/>
    </source>
</evidence>
<accession>A0A183TW38</accession>
<dbReference type="AlphaFoldDB" id="A0A183TW38"/>
<feature type="domain" description="Transcriptional coactivator p15 (PC4) C-terminal" evidence="8">
    <location>
        <begin position="67"/>
        <end position="118"/>
    </location>
</feature>
<feature type="region of interest" description="Disordered" evidence="7">
    <location>
        <begin position="1"/>
        <end position="56"/>
    </location>
</feature>
<dbReference type="GO" id="GO:0005634">
    <property type="term" value="C:nucleus"/>
    <property type="evidence" value="ECO:0007669"/>
    <property type="project" value="UniProtKB-SubCell"/>
</dbReference>
<evidence type="ECO:0000313" key="11">
    <source>
        <dbReference type="WBParaSite" id="TCNE_0000045701-mRNA-1"/>
    </source>
</evidence>
<keyword evidence="6" id="KW-0539">Nucleus</keyword>
<dbReference type="InterPro" id="IPR009044">
    <property type="entry name" value="ssDNA-bd_transcriptional_reg"/>
</dbReference>
<reference evidence="9 10" key="2">
    <citation type="submission" date="2018-11" db="EMBL/GenBank/DDBJ databases">
        <authorList>
            <consortium name="Pathogen Informatics"/>
        </authorList>
    </citation>
    <scope>NUCLEOTIDE SEQUENCE [LARGE SCALE GENOMIC DNA]</scope>
</reference>
<dbReference type="PANTHER" id="PTHR13215">
    <property type="entry name" value="RNA POLYMERASE II TRANSCRIPTIONAL COACTIVATOR"/>
    <property type="match status" value="1"/>
</dbReference>
<dbReference type="SUPFAM" id="SSF54447">
    <property type="entry name" value="ssDNA-binding transcriptional regulator domain"/>
    <property type="match status" value="1"/>
</dbReference>
<dbReference type="Gene3D" id="2.30.31.10">
    <property type="entry name" value="Transcriptional Coactivator Pc4, Chain A"/>
    <property type="match status" value="1"/>
</dbReference>
<evidence type="ECO:0000256" key="6">
    <source>
        <dbReference type="ARBA" id="ARBA00023242"/>
    </source>
</evidence>
<evidence type="ECO:0000313" key="10">
    <source>
        <dbReference type="Proteomes" id="UP000050794"/>
    </source>
</evidence>
<keyword evidence="3" id="KW-0805">Transcription regulation</keyword>
<evidence type="ECO:0000256" key="7">
    <source>
        <dbReference type="SAM" id="MobiDB-lite"/>
    </source>
</evidence>
<evidence type="ECO:0000256" key="4">
    <source>
        <dbReference type="ARBA" id="ARBA00023125"/>
    </source>
</evidence>
<evidence type="ECO:0000256" key="5">
    <source>
        <dbReference type="ARBA" id="ARBA00023163"/>
    </source>
</evidence>
<evidence type="ECO:0000256" key="1">
    <source>
        <dbReference type="ARBA" id="ARBA00004123"/>
    </source>
</evidence>
<protein>
    <submittedName>
        <fullName evidence="11">Putative RNA polymerase II transcriptional coactivator</fullName>
    </submittedName>
</protein>
<dbReference type="InterPro" id="IPR045125">
    <property type="entry name" value="Sub1/Tcp4-like"/>
</dbReference>
<organism evidence="10 11">
    <name type="scientific">Toxocara canis</name>
    <name type="common">Canine roundworm</name>
    <dbReference type="NCBI Taxonomy" id="6265"/>
    <lineage>
        <taxon>Eukaryota</taxon>
        <taxon>Metazoa</taxon>
        <taxon>Ecdysozoa</taxon>
        <taxon>Nematoda</taxon>
        <taxon>Chromadorea</taxon>
        <taxon>Rhabditida</taxon>
        <taxon>Spirurina</taxon>
        <taxon>Ascaridomorpha</taxon>
        <taxon>Ascaridoidea</taxon>
        <taxon>Toxocaridae</taxon>
        <taxon>Toxocara</taxon>
    </lineage>
</organism>
<comment type="subcellular location">
    <subcellularLocation>
        <location evidence="1">Nucleus</location>
    </subcellularLocation>
</comment>
<name>A0A183TW38_TOXCA</name>